<reference evidence="2" key="1">
    <citation type="submission" date="2021-01" db="EMBL/GenBank/DDBJ databases">
        <title>Adiantum capillus-veneris genome.</title>
        <authorList>
            <person name="Fang Y."/>
            <person name="Liao Q."/>
        </authorList>
    </citation>
    <scope>NUCLEOTIDE SEQUENCE</scope>
    <source>
        <strain evidence="2">H3</strain>
        <tissue evidence="2">Leaf</tissue>
    </source>
</reference>
<dbReference type="AlphaFoldDB" id="A0A9D4VD21"/>
<protein>
    <submittedName>
        <fullName evidence="2">Uncharacterized protein</fullName>
    </submittedName>
</protein>
<evidence type="ECO:0000313" key="2">
    <source>
        <dbReference type="EMBL" id="KAI5083217.1"/>
    </source>
</evidence>
<evidence type="ECO:0000313" key="3">
    <source>
        <dbReference type="Proteomes" id="UP000886520"/>
    </source>
</evidence>
<comment type="caution">
    <text evidence="2">The sequence shown here is derived from an EMBL/GenBank/DDBJ whole genome shotgun (WGS) entry which is preliminary data.</text>
</comment>
<keyword evidence="1" id="KW-0732">Signal</keyword>
<keyword evidence="3" id="KW-1185">Reference proteome</keyword>
<accession>A0A9D4VD21</accession>
<feature type="chain" id="PRO_5039568058" evidence="1">
    <location>
        <begin position="21"/>
        <end position="357"/>
    </location>
</feature>
<feature type="signal peptide" evidence="1">
    <location>
        <begin position="1"/>
        <end position="20"/>
    </location>
</feature>
<organism evidence="2 3">
    <name type="scientific">Adiantum capillus-veneris</name>
    <name type="common">Maidenhair fern</name>
    <dbReference type="NCBI Taxonomy" id="13818"/>
    <lineage>
        <taxon>Eukaryota</taxon>
        <taxon>Viridiplantae</taxon>
        <taxon>Streptophyta</taxon>
        <taxon>Embryophyta</taxon>
        <taxon>Tracheophyta</taxon>
        <taxon>Polypodiopsida</taxon>
        <taxon>Polypodiidae</taxon>
        <taxon>Polypodiales</taxon>
        <taxon>Pteridineae</taxon>
        <taxon>Pteridaceae</taxon>
        <taxon>Vittarioideae</taxon>
        <taxon>Adiantum</taxon>
    </lineage>
</organism>
<proteinExistence type="predicted"/>
<dbReference type="InterPro" id="IPR009646">
    <property type="entry name" value="Root_cap"/>
</dbReference>
<dbReference type="Pfam" id="PF06830">
    <property type="entry name" value="Root_cap"/>
    <property type="match status" value="1"/>
</dbReference>
<dbReference type="EMBL" id="JABFUD020000002">
    <property type="protein sequence ID" value="KAI5083217.1"/>
    <property type="molecule type" value="Genomic_DNA"/>
</dbReference>
<dbReference type="Proteomes" id="UP000886520">
    <property type="component" value="Chromosome 3"/>
</dbReference>
<dbReference type="PANTHER" id="PTHR31656">
    <property type="entry name" value="ROOT CAP DOMAIN-CONTAINING PROTEIN"/>
    <property type="match status" value="1"/>
</dbReference>
<evidence type="ECO:0000256" key="1">
    <source>
        <dbReference type="SAM" id="SignalP"/>
    </source>
</evidence>
<dbReference type="OrthoDB" id="585770at2759"/>
<sequence length="357" mass="39554">MIVGGAVLLLPTAFLQGVNANDRAHGGGIDPQSTQYVMKRTSPNPYVREVARCFAHNPRCHLKLLKCPAQCPKRVNSKFQSAACFIDCSRKCQTTCKRRKPNCNGYSAMCYELRFVGGDGVMFYFHGKANEDFCLVSDYNVHINAHFIGTRPQGRPRDFTWVQALGILFDRYKFSVAAKKVANWDNSVDQMMFTFNGEEVTIPIGNGAMWRSPLDDVRVERVSEVNAVHVTIEGIMSASVEVVPISKEEDRVHNYTLPEDDVFAHLNVQFGFVRLSATVDGVLGQTYKPNYESPVKIGVPMPIMGGEAKFKVSSLFATDCLVNRFSQPFLALSLSSSTMGSTKCTTTSTSGGILCRR</sequence>
<name>A0A9D4VD21_ADICA</name>
<gene>
    <name evidence="2" type="ORF">GOP47_0002960</name>
</gene>